<dbReference type="CDD" id="cd01834">
    <property type="entry name" value="SGNH_hydrolase_like_2"/>
    <property type="match status" value="1"/>
</dbReference>
<evidence type="ECO:0000313" key="2">
    <source>
        <dbReference type="EMBL" id="OBY63286.1"/>
    </source>
</evidence>
<dbReference type="SUPFAM" id="SSF52266">
    <property type="entry name" value="SGNH hydrolase"/>
    <property type="match status" value="1"/>
</dbReference>
<dbReference type="KEGG" id="prn:BW723_05020"/>
<dbReference type="Proteomes" id="UP000092612">
    <property type="component" value="Unassembled WGS sequence"/>
</dbReference>
<dbReference type="InterPro" id="IPR051532">
    <property type="entry name" value="Ester_Hydrolysis_Enzymes"/>
</dbReference>
<dbReference type="PANTHER" id="PTHR30383">
    <property type="entry name" value="THIOESTERASE 1/PROTEASE 1/LYSOPHOSPHOLIPASE L1"/>
    <property type="match status" value="1"/>
</dbReference>
<dbReference type="InterPro" id="IPR036514">
    <property type="entry name" value="SGNH_hydro_sf"/>
</dbReference>
<sequence>MKGFRCFLLLLTISVFISCGKKVSENTLKLHNKKVLILGNSITQYGKYVDFLEYYLRKNYPKETLDIISIGLSSETVSGDSEKEHPFKRPHLHSRLKSALLKVQPDLVISCYGINDGIYAQKDSTRFNNYKTGIINLIKAVENSGSELILLTPTPFDKDPIKAKLSKENESQSYKNPYYNYDAVLKDYSDWLKSLNDIKVIDLHQYLNNELNIIKKIKTDSTFILDGIHPNTTGHFFMAKKIIKELYPKIVLKDAVSEIHQLKKDTLFKVITKRRKIRSKGWLDYIGYTRKIKVKTDNIEQTKEKVKELNSYITALLNK</sequence>
<dbReference type="RefSeq" id="WP_068361396.1">
    <property type="nucleotide sequence ID" value="NZ_CP019337.1"/>
</dbReference>
<feature type="domain" description="SGNH hydrolase-type esterase" evidence="1">
    <location>
        <begin position="38"/>
        <end position="235"/>
    </location>
</feature>
<organism evidence="2 3">
    <name type="scientific">Polaribacter reichenbachii</name>
    <dbReference type="NCBI Taxonomy" id="996801"/>
    <lineage>
        <taxon>Bacteria</taxon>
        <taxon>Pseudomonadati</taxon>
        <taxon>Bacteroidota</taxon>
        <taxon>Flavobacteriia</taxon>
        <taxon>Flavobacteriales</taxon>
        <taxon>Flavobacteriaceae</taxon>
    </lineage>
</organism>
<comment type="caution">
    <text evidence="2">The sequence shown here is derived from an EMBL/GenBank/DDBJ whole genome shotgun (WGS) entry which is preliminary data.</text>
</comment>
<dbReference type="STRING" id="996801.BW723_05020"/>
<dbReference type="PROSITE" id="PS51257">
    <property type="entry name" value="PROKAR_LIPOPROTEIN"/>
    <property type="match status" value="1"/>
</dbReference>
<accession>A0A1B8TU36</accession>
<evidence type="ECO:0000259" key="1">
    <source>
        <dbReference type="Pfam" id="PF13472"/>
    </source>
</evidence>
<dbReference type="PANTHER" id="PTHR30383:SF5">
    <property type="entry name" value="SGNH HYDROLASE-TYPE ESTERASE DOMAIN-CONTAINING PROTEIN"/>
    <property type="match status" value="1"/>
</dbReference>
<evidence type="ECO:0000313" key="3">
    <source>
        <dbReference type="Proteomes" id="UP000092612"/>
    </source>
</evidence>
<dbReference type="EMBL" id="LSFL01000035">
    <property type="protein sequence ID" value="OBY63286.1"/>
    <property type="molecule type" value="Genomic_DNA"/>
</dbReference>
<gene>
    <name evidence="2" type="ORF">LPB301_10690</name>
</gene>
<dbReference type="AlphaFoldDB" id="A0A1B8TU36"/>
<dbReference type="Gene3D" id="3.40.50.1110">
    <property type="entry name" value="SGNH hydrolase"/>
    <property type="match status" value="1"/>
</dbReference>
<protein>
    <recommendedName>
        <fullName evidence="1">SGNH hydrolase-type esterase domain-containing protein</fullName>
    </recommendedName>
</protein>
<dbReference type="OrthoDB" id="9774205at2"/>
<dbReference type="Pfam" id="PF13472">
    <property type="entry name" value="Lipase_GDSL_2"/>
    <property type="match status" value="1"/>
</dbReference>
<dbReference type="InterPro" id="IPR013830">
    <property type="entry name" value="SGNH_hydro"/>
</dbReference>
<name>A0A1B8TU36_9FLAO</name>
<reference evidence="3" key="1">
    <citation type="submission" date="2016-02" db="EMBL/GenBank/DDBJ databases">
        <title>Paenibacillus sp. LPB0068, isolated from Crassostrea gigas.</title>
        <authorList>
            <person name="Shin S.-K."/>
            <person name="Yi H."/>
        </authorList>
    </citation>
    <scope>NUCLEOTIDE SEQUENCE [LARGE SCALE GENOMIC DNA]</scope>
    <source>
        <strain evidence="3">KCTC 23969</strain>
    </source>
</reference>
<keyword evidence="3" id="KW-1185">Reference proteome</keyword>
<dbReference type="GO" id="GO:0004622">
    <property type="term" value="F:phosphatidylcholine lysophospholipase activity"/>
    <property type="evidence" value="ECO:0007669"/>
    <property type="project" value="TreeGrafter"/>
</dbReference>
<proteinExistence type="predicted"/>